<evidence type="ECO:0000256" key="2">
    <source>
        <dbReference type="RuleBase" id="RU003860"/>
    </source>
</evidence>
<dbReference type="InterPro" id="IPR002634">
    <property type="entry name" value="BolA"/>
</dbReference>
<evidence type="ECO:0000313" key="4">
    <source>
        <dbReference type="Proteomes" id="UP000215902"/>
    </source>
</evidence>
<evidence type="ECO:0000313" key="3">
    <source>
        <dbReference type="EMBL" id="PAA81767.1"/>
    </source>
</evidence>
<protein>
    <recommendedName>
        <fullName evidence="5">BolA-like protein</fullName>
    </recommendedName>
</protein>
<dbReference type="EMBL" id="NIVC01000513">
    <property type="protein sequence ID" value="PAA81767.1"/>
    <property type="molecule type" value="Genomic_DNA"/>
</dbReference>
<dbReference type="InterPro" id="IPR036065">
    <property type="entry name" value="BolA-like_sf"/>
</dbReference>
<sequence length="140" mass="15011">ASRISLFISAARRGLCSDAFAGYQGPIACRIQSSLQSSSELRPTHLKIINESAGHAVADRHRAETHFKVLIVSNQFDGVSVVNRHRLVNKVLASYLGGSSSSGRGGIHALSIDARTPDEWLKEAEVSGSPPCMGGERKQN</sequence>
<dbReference type="InterPro" id="IPR050961">
    <property type="entry name" value="BolA/IbaG_stress_morph_reg"/>
</dbReference>
<dbReference type="AlphaFoldDB" id="A0A267G8N0"/>
<name>A0A267G8N0_9PLAT</name>
<dbReference type="OrthoDB" id="4983at2759"/>
<accession>A0A267G8N0</accession>
<reference evidence="3 4" key="1">
    <citation type="submission" date="2017-06" db="EMBL/GenBank/DDBJ databases">
        <title>A platform for efficient transgenesis in Macrostomum lignano, a flatworm model organism for stem cell research.</title>
        <authorList>
            <person name="Berezikov E."/>
        </authorList>
    </citation>
    <scope>NUCLEOTIDE SEQUENCE [LARGE SCALE GENOMIC DNA]</scope>
    <source>
        <strain evidence="3">DV1</strain>
        <tissue evidence="3">Whole organism</tissue>
    </source>
</reference>
<dbReference type="STRING" id="282301.A0A267G8N0"/>
<dbReference type="Pfam" id="PF01722">
    <property type="entry name" value="BolA"/>
    <property type="match status" value="1"/>
</dbReference>
<organism evidence="3 4">
    <name type="scientific">Macrostomum lignano</name>
    <dbReference type="NCBI Taxonomy" id="282301"/>
    <lineage>
        <taxon>Eukaryota</taxon>
        <taxon>Metazoa</taxon>
        <taxon>Spiralia</taxon>
        <taxon>Lophotrochozoa</taxon>
        <taxon>Platyhelminthes</taxon>
        <taxon>Rhabditophora</taxon>
        <taxon>Macrostomorpha</taxon>
        <taxon>Macrostomida</taxon>
        <taxon>Macrostomidae</taxon>
        <taxon>Macrostomum</taxon>
    </lineage>
</organism>
<dbReference type="PANTHER" id="PTHR46229:SF2">
    <property type="entry name" value="BOLA-LIKE PROTEIN 1"/>
    <property type="match status" value="1"/>
</dbReference>
<comment type="similarity">
    <text evidence="1 2">Belongs to the BolA/IbaG family.</text>
</comment>
<proteinExistence type="inferred from homology"/>
<comment type="caution">
    <text evidence="3">The sequence shown here is derived from an EMBL/GenBank/DDBJ whole genome shotgun (WGS) entry which is preliminary data.</text>
</comment>
<dbReference type="PANTHER" id="PTHR46229">
    <property type="entry name" value="BOLA TRANSCRIPTION REGULATOR"/>
    <property type="match status" value="1"/>
</dbReference>
<dbReference type="SUPFAM" id="SSF82657">
    <property type="entry name" value="BolA-like"/>
    <property type="match status" value="1"/>
</dbReference>
<feature type="non-terminal residue" evidence="3">
    <location>
        <position position="1"/>
    </location>
</feature>
<evidence type="ECO:0000256" key="1">
    <source>
        <dbReference type="ARBA" id="ARBA00005578"/>
    </source>
</evidence>
<gene>
    <name evidence="3" type="ORF">BOX15_Mlig004719g1</name>
</gene>
<dbReference type="Gene3D" id="3.30.300.90">
    <property type="entry name" value="BolA-like"/>
    <property type="match status" value="1"/>
</dbReference>
<dbReference type="Proteomes" id="UP000215902">
    <property type="component" value="Unassembled WGS sequence"/>
</dbReference>
<dbReference type="GO" id="GO:0005739">
    <property type="term" value="C:mitochondrion"/>
    <property type="evidence" value="ECO:0007669"/>
    <property type="project" value="TreeGrafter"/>
</dbReference>
<evidence type="ECO:0008006" key="5">
    <source>
        <dbReference type="Google" id="ProtNLM"/>
    </source>
</evidence>
<keyword evidence="4" id="KW-1185">Reference proteome</keyword>